<comment type="caution">
    <text evidence="1">The sequence shown here is derived from an EMBL/GenBank/DDBJ whole genome shotgun (WGS) entry which is preliminary data.</text>
</comment>
<gene>
    <name evidence="1" type="ORF">GAQ44_03560</name>
</gene>
<evidence type="ECO:0000313" key="2">
    <source>
        <dbReference type="Proteomes" id="UP000487221"/>
    </source>
</evidence>
<dbReference type="AlphaFoldDB" id="A0A7J5H9D7"/>
<evidence type="ECO:0000313" key="1">
    <source>
        <dbReference type="EMBL" id="KAB4186665.1"/>
    </source>
</evidence>
<name>A0A7J5H9D7_BACUN</name>
<proteinExistence type="predicted"/>
<organism evidence="1 2">
    <name type="scientific">Bacteroides uniformis</name>
    <dbReference type="NCBI Taxonomy" id="820"/>
    <lineage>
        <taxon>Bacteria</taxon>
        <taxon>Pseudomonadati</taxon>
        <taxon>Bacteroidota</taxon>
        <taxon>Bacteroidia</taxon>
        <taxon>Bacteroidales</taxon>
        <taxon>Bacteroidaceae</taxon>
        <taxon>Bacteroides</taxon>
    </lineage>
</organism>
<feature type="non-terminal residue" evidence="1">
    <location>
        <position position="200"/>
    </location>
</feature>
<reference evidence="1 2" key="1">
    <citation type="journal article" date="2019" name="Nat. Med.">
        <title>A library of human gut bacterial isolates paired with longitudinal multiomics data enables mechanistic microbiome research.</title>
        <authorList>
            <person name="Poyet M."/>
            <person name="Groussin M."/>
            <person name="Gibbons S.M."/>
            <person name="Avila-Pacheco J."/>
            <person name="Jiang X."/>
            <person name="Kearney S.M."/>
            <person name="Perrotta A.R."/>
            <person name="Berdy B."/>
            <person name="Zhao S."/>
            <person name="Lieberman T.D."/>
            <person name="Swanson P.K."/>
            <person name="Smith M."/>
            <person name="Roesemann S."/>
            <person name="Alexander J.E."/>
            <person name="Rich S.A."/>
            <person name="Livny J."/>
            <person name="Vlamakis H."/>
            <person name="Clish C."/>
            <person name="Bullock K."/>
            <person name="Deik A."/>
            <person name="Scott J."/>
            <person name="Pierce K.A."/>
            <person name="Xavier R.J."/>
            <person name="Alm E.J."/>
        </authorList>
    </citation>
    <scope>NUCLEOTIDE SEQUENCE [LARGE SCALE GENOMIC DNA]</scope>
    <source>
        <strain evidence="1 2">BIOML-A19</strain>
    </source>
</reference>
<protein>
    <submittedName>
        <fullName evidence="1">Uncharacterized protein</fullName>
    </submittedName>
</protein>
<sequence>METDIEITSRFEEYYMNQMQILVNVIDANNIFAEVARAGGKTEGITGPRIIRVANDMPGELSFLVHKTYVALMTNVWPNLQAYFSREVTVGGKVRSMLEYGIDYVVGENKLPSHFRKPRYPISYPKHSVVFRDGHHIQLVSSDQPESVAGRSAVHAIIEEMKHNKGEKLKTRLFPSLRGASAEIRRSPYYQGITGVSDTA</sequence>
<dbReference type="EMBL" id="WCTY01000005">
    <property type="protein sequence ID" value="KAB4186665.1"/>
    <property type="molecule type" value="Genomic_DNA"/>
</dbReference>
<dbReference type="Proteomes" id="UP000487221">
    <property type="component" value="Unassembled WGS sequence"/>
</dbReference>
<accession>A0A7J5H9D7</accession>